<accession>A0AC34QG69</accession>
<reference evidence="2" key="1">
    <citation type="submission" date="2022-11" db="UniProtKB">
        <authorList>
            <consortium name="WormBaseParasite"/>
        </authorList>
    </citation>
    <scope>IDENTIFICATION</scope>
</reference>
<evidence type="ECO:0000313" key="1">
    <source>
        <dbReference type="Proteomes" id="UP000887576"/>
    </source>
</evidence>
<dbReference type="WBParaSite" id="JU765_v2.g16132.t1">
    <property type="protein sequence ID" value="JU765_v2.g16132.t1"/>
    <property type="gene ID" value="JU765_v2.g16132"/>
</dbReference>
<protein>
    <submittedName>
        <fullName evidence="2">Uncharacterized protein</fullName>
    </submittedName>
</protein>
<evidence type="ECO:0000313" key="2">
    <source>
        <dbReference type="WBParaSite" id="JU765_v2.g16132.t1"/>
    </source>
</evidence>
<organism evidence="1 2">
    <name type="scientific">Panagrolaimus sp. JU765</name>
    <dbReference type="NCBI Taxonomy" id="591449"/>
    <lineage>
        <taxon>Eukaryota</taxon>
        <taxon>Metazoa</taxon>
        <taxon>Ecdysozoa</taxon>
        <taxon>Nematoda</taxon>
        <taxon>Chromadorea</taxon>
        <taxon>Rhabditida</taxon>
        <taxon>Tylenchina</taxon>
        <taxon>Panagrolaimomorpha</taxon>
        <taxon>Panagrolaimoidea</taxon>
        <taxon>Panagrolaimidae</taxon>
        <taxon>Panagrolaimus</taxon>
    </lineage>
</organism>
<dbReference type="Proteomes" id="UP000887576">
    <property type="component" value="Unplaced"/>
</dbReference>
<sequence length="154" mass="17353">MKSKSIFYSEVIESELKQRLMAISCQKLKAAQKGGSDPLRKSLQILQLLNFVQQNDHLRLEDECRALLYMPLSSTTQSTTRQRPRMIVTIEPAPPQRISVPVPVPVPEIEEAMEAIPDDEMEECGQDGGSMARKRKAHGISDAGHQNSKLRIRE</sequence>
<proteinExistence type="predicted"/>
<name>A0AC34QG69_9BILA</name>